<name>A0A0U9HI89_KLENI</name>
<dbReference type="EMBL" id="DF236979">
    <property type="protein sequence ID" value="GAQ79415.1"/>
    <property type="molecule type" value="Genomic_DNA"/>
</dbReference>
<gene>
    <name evidence="2" type="ORF">KFL_000300130</name>
</gene>
<dbReference type="PANTHER" id="PTHR15852">
    <property type="entry name" value="PLASTID TRANSCRIPTIONALLY ACTIVE PROTEIN"/>
    <property type="match status" value="1"/>
</dbReference>
<evidence type="ECO:0000313" key="3">
    <source>
        <dbReference type="Proteomes" id="UP000054558"/>
    </source>
</evidence>
<dbReference type="OrthoDB" id="513375at2759"/>
<dbReference type="STRING" id="105231.A0A0U9HI89"/>
<dbReference type="SUPFAM" id="SSF57938">
    <property type="entry name" value="DnaJ/Hsp40 cysteine-rich domain"/>
    <property type="match status" value="1"/>
</dbReference>
<dbReference type="PANTHER" id="PTHR15852:SF56">
    <property type="entry name" value="PROTEIN PHOTOSYSTEM I ASSEMBLY 2, CHLOROPLASTIC"/>
    <property type="match status" value="1"/>
</dbReference>
<proteinExistence type="predicted"/>
<organism evidence="2 3">
    <name type="scientific">Klebsormidium nitens</name>
    <name type="common">Green alga</name>
    <name type="synonym">Ulothrix nitens</name>
    <dbReference type="NCBI Taxonomy" id="105231"/>
    <lineage>
        <taxon>Eukaryota</taxon>
        <taxon>Viridiplantae</taxon>
        <taxon>Streptophyta</taxon>
        <taxon>Klebsormidiophyceae</taxon>
        <taxon>Klebsormidiales</taxon>
        <taxon>Klebsormidiaceae</taxon>
        <taxon>Klebsormidium</taxon>
    </lineage>
</organism>
<protein>
    <submittedName>
        <fullName evidence="2">DnaJ/Hsp40 cysteine-rich domain superfamily protein</fullName>
    </submittedName>
</protein>
<evidence type="ECO:0000313" key="2">
    <source>
        <dbReference type="EMBL" id="GAQ79415.1"/>
    </source>
</evidence>
<sequence length="210" mass="22398">MASTFQIRSPSECGLESAKPLSSHRRAGLPVDGQVLGSGSLKKESKHITSSLQPERNQKPARGQGEEALEQTPSIAEDGEHRPRPPSRRHFMLCVSCAAAGAVLASGDAATAEVDSPTVEGAVPGCRNCNGSGFVVCDMCGGTGKWKALNRKRAKDQYEFAECPNCYGRGKLLCPICLGTGQANVKGLLRRPESKELLEKIHRGELRLGS</sequence>
<keyword evidence="3" id="KW-1185">Reference proteome</keyword>
<feature type="region of interest" description="Disordered" evidence="1">
    <location>
        <begin position="1"/>
        <end position="85"/>
    </location>
</feature>
<dbReference type="InterPro" id="IPR036410">
    <property type="entry name" value="HSP_DnaJ_Cys-rich_dom_sf"/>
</dbReference>
<evidence type="ECO:0000256" key="1">
    <source>
        <dbReference type="SAM" id="MobiDB-lite"/>
    </source>
</evidence>
<dbReference type="AlphaFoldDB" id="A0A0U9HI89"/>
<dbReference type="Proteomes" id="UP000054558">
    <property type="component" value="Unassembled WGS sequence"/>
</dbReference>
<accession>A0A0U9HI89</accession>
<reference evidence="2 3" key="1">
    <citation type="journal article" date="2014" name="Nat. Commun.">
        <title>Klebsormidium flaccidum genome reveals primary factors for plant terrestrial adaptation.</title>
        <authorList>
            <person name="Hori K."/>
            <person name="Maruyama F."/>
            <person name="Fujisawa T."/>
            <person name="Togashi T."/>
            <person name="Yamamoto N."/>
            <person name="Seo M."/>
            <person name="Sato S."/>
            <person name="Yamada T."/>
            <person name="Mori H."/>
            <person name="Tajima N."/>
            <person name="Moriyama T."/>
            <person name="Ikeuchi M."/>
            <person name="Watanabe M."/>
            <person name="Wada H."/>
            <person name="Kobayashi K."/>
            <person name="Saito M."/>
            <person name="Masuda T."/>
            <person name="Sasaki-Sekimoto Y."/>
            <person name="Mashiguchi K."/>
            <person name="Awai K."/>
            <person name="Shimojima M."/>
            <person name="Masuda S."/>
            <person name="Iwai M."/>
            <person name="Nobusawa T."/>
            <person name="Narise T."/>
            <person name="Kondo S."/>
            <person name="Saito H."/>
            <person name="Sato R."/>
            <person name="Murakawa M."/>
            <person name="Ihara Y."/>
            <person name="Oshima-Yamada Y."/>
            <person name="Ohtaka K."/>
            <person name="Satoh M."/>
            <person name="Sonobe K."/>
            <person name="Ishii M."/>
            <person name="Ohtani R."/>
            <person name="Kanamori-Sato M."/>
            <person name="Honoki R."/>
            <person name="Miyazaki D."/>
            <person name="Mochizuki H."/>
            <person name="Umetsu J."/>
            <person name="Higashi K."/>
            <person name="Shibata D."/>
            <person name="Kamiya Y."/>
            <person name="Sato N."/>
            <person name="Nakamura Y."/>
            <person name="Tabata S."/>
            <person name="Ida S."/>
            <person name="Kurokawa K."/>
            <person name="Ohta H."/>
        </authorList>
    </citation>
    <scope>NUCLEOTIDE SEQUENCE [LARGE SCALE GENOMIC DNA]</scope>
    <source>
        <strain evidence="2 3">NIES-2285</strain>
    </source>
</reference>